<comment type="caution">
    <text evidence="4">The sequence shown here is derived from an EMBL/GenBank/DDBJ whole genome shotgun (WGS) entry which is preliminary data.</text>
</comment>
<dbReference type="AlphaFoldDB" id="A0A2P7RB65"/>
<dbReference type="RefSeq" id="WP_106727899.1">
    <property type="nucleotide sequence ID" value="NZ_PXYG01000001.1"/>
</dbReference>
<dbReference type="GO" id="GO:0097163">
    <property type="term" value="F:sulfur carrier activity"/>
    <property type="evidence" value="ECO:0007669"/>
    <property type="project" value="UniProtKB-UniRule"/>
</dbReference>
<dbReference type="EMBL" id="PXYG01000001">
    <property type="protein sequence ID" value="PSJ47486.1"/>
    <property type="molecule type" value="Genomic_DNA"/>
</dbReference>
<dbReference type="InterPro" id="IPR016193">
    <property type="entry name" value="Cytidine_deaminase-like"/>
</dbReference>
<comment type="similarity">
    <text evidence="3">Belongs to the FdhD family.</text>
</comment>
<evidence type="ECO:0000256" key="1">
    <source>
        <dbReference type="ARBA" id="ARBA00022490"/>
    </source>
</evidence>
<dbReference type="Proteomes" id="UP000240243">
    <property type="component" value="Unassembled WGS sequence"/>
</dbReference>
<reference evidence="4 5" key="1">
    <citation type="submission" date="2018-03" db="EMBL/GenBank/DDBJ databases">
        <title>The draft genome of Zobellella sp. 59N8.</title>
        <authorList>
            <person name="Liu L."/>
            <person name="Li L."/>
            <person name="Zhang X."/>
            <person name="Liang L."/>
            <person name="Wang T."/>
        </authorList>
    </citation>
    <scope>NUCLEOTIDE SEQUENCE [LARGE SCALE GENOMIC DNA]</scope>
    <source>
        <strain evidence="4 5">59N8</strain>
    </source>
</reference>
<name>A0A2P7RB65_9GAMM</name>
<evidence type="ECO:0000256" key="2">
    <source>
        <dbReference type="ARBA" id="ARBA00023150"/>
    </source>
</evidence>
<comment type="caution">
    <text evidence="3">Lacks conserved residue(s) required for the propagation of feature annotation.</text>
</comment>
<evidence type="ECO:0000313" key="5">
    <source>
        <dbReference type="Proteomes" id="UP000240243"/>
    </source>
</evidence>
<dbReference type="PANTHER" id="PTHR30592:SF1">
    <property type="entry name" value="SULFUR CARRIER PROTEIN FDHD"/>
    <property type="match status" value="1"/>
</dbReference>
<dbReference type="GO" id="GO:0005737">
    <property type="term" value="C:cytoplasm"/>
    <property type="evidence" value="ECO:0007669"/>
    <property type="project" value="UniProtKB-SubCell"/>
</dbReference>
<dbReference type="InterPro" id="IPR003786">
    <property type="entry name" value="FdhD"/>
</dbReference>
<proteinExistence type="inferred from homology"/>
<keyword evidence="5" id="KW-1185">Reference proteome</keyword>
<comment type="function">
    <text evidence="3">Required for formate dehydrogenase (FDH) activity. Acts as a sulfur carrier protein that transfers sulfur from IscS to the molybdenum cofactor prior to its insertion into FDH.</text>
</comment>
<dbReference type="NCBIfam" id="TIGR00129">
    <property type="entry name" value="fdhD_narQ"/>
    <property type="match status" value="1"/>
</dbReference>
<sequence length="276" mass="29769">MTDPLNADCDIADINAASPLPETFGYRELADDGAVESAALAGETALSISYNGISQAVMMVTPGHIEDFVTGFSLSNGIIHSVNEIHDITLSVSGEALHATVAISNRAFWALKNYRRRLAGTSGCGICGIEAIEQALPRLTPLQPVPPPRAALLHDLRRRIHNAQELAQSSGALHAALYVDSEGVVRLCREDIGRHNALDKLIGAMAQARINPREGFAAMTSRCSLELIQKAVRARIGTLVSLSAPTTMTVQWARRHKLNLIHLPHRSPPRLYSPAP</sequence>
<evidence type="ECO:0000313" key="4">
    <source>
        <dbReference type="EMBL" id="PSJ47486.1"/>
    </source>
</evidence>
<keyword evidence="4" id="KW-0808">Transferase</keyword>
<keyword evidence="1 3" id="KW-0963">Cytoplasm</keyword>
<accession>A0A2P7RB65</accession>
<comment type="subcellular location">
    <subcellularLocation>
        <location evidence="3">Cytoplasm</location>
    </subcellularLocation>
</comment>
<dbReference type="GO" id="GO:0006777">
    <property type="term" value="P:Mo-molybdopterin cofactor biosynthetic process"/>
    <property type="evidence" value="ECO:0007669"/>
    <property type="project" value="UniProtKB-UniRule"/>
</dbReference>
<keyword evidence="2 3" id="KW-0501">Molybdenum cofactor biosynthesis</keyword>
<feature type="active site" description="Cysteine persulfide intermediate" evidence="3">
    <location>
        <position position="124"/>
    </location>
</feature>
<evidence type="ECO:0000256" key="3">
    <source>
        <dbReference type="HAMAP-Rule" id="MF_00187"/>
    </source>
</evidence>
<dbReference type="Gene3D" id="3.40.140.10">
    <property type="entry name" value="Cytidine Deaminase, domain 2"/>
    <property type="match status" value="1"/>
</dbReference>
<dbReference type="GO" id="GO:0016783">
    <property type="term" value="F:sulfurtransferase activity"/>
    <property type="evidence" value="ECO:0007669"/>
    <property type="project" value="InterPro"/>
</dbReference>
<dbReference type="Gene3D" id="3.10.20.10">
    <property type="match status" value="1"/>
</dbReference>
<dbReference type="SUPFAM" id="SSF53927">
    <property type="entry name" value="Cytidine deaminase-like"/>
    <property type="match status" value="1"/>
</dbReference>
<gene>
    <name evidence="3" type="primary">fdhD</name>
    <name evidence="4" type="ORF">C7H85_01230</name>
</gene>
<dbReference type="OrthoDB" id="3197277at2"/>
<dbReference type="PIRSF" id="PIRSF015626">
    <property type="entry name" value="FdhD"/>
    <property type="match status" value="1"/>
</dbReference>
<dbReference type="Pfam" id="PF02634">
    <property type="entry name" value="FdhD-NarQ"/>
    <property type="match status" value="1"/>
</dbReference>
<organism evidence="4 5">
    <name type="scientific">Zobellella endophytica</name>
    <dbReference type="NCBI Taxonomy" id="2116700"/>
    <lineage>
        <taxon>Bacteria</taxon>
        <taxon>Pseudomonadati</taxon>
        <taxon>Pseudomonadota</taxon>
        <taxon>Gammaproteobacteria</taxon>
        <taxon>Aeromonadales</taxon>
        <taxon>Aeromonadaceae</taxon>
        <taxon>Zobellella</taxon>
    </lineage>
</organism>
<dbReference type="HAMAP" id="MF_00187">
    <property type="entry name" value="FdhD"/>
    <property type="match status" value="1"/>
</dbReference>
<protein>
    <recommendedName>
        <fullName evidence="3">Sulfur carrier protein FdhD</fullName>
    </recommendedName>
</protein>
<dbReference type="PANTHER" id="PTHR30592">
    <property type="entry name" value="FORMATE DEHYDROGENASE"/>
    <property type="match status" value="1"/>
</dbReference>